<dbReference type="AlphaFoldDB" id="A0A8J5RU60"/>
<comment type="caution">
    <text evidence="2">The sequence shown here is derived from an EMBL/GenBank/DDBJ whole genome shotgun (WGS) entry which is preliminary data.</text>
</comment>
<reference evidence="2" key="2">
    <citation type="submission" date="2021-02" db="EMBL/GenBank/DDBJ databases">
        <authorList>
            <person name="Kimball J.A."/>
            <person name="Haas M.W."/>
            <person name="Macchietto M."/>
            <person name="Kono T."/>
            <person name="Duquette J."/>
            <person name="Shao M."/>
        </authorList>
    </citation>
    <scope>NUCLEOTIDE SEQUENCE</scope>
    <source>
        <tissue evidence="2">Fresh leaf tissue</tissue>
    </source>
</reference>
<name>A0A8J5RU60_ZIZPA</name>
<dbReference type="EMBL" id="JAAALK010000290">
    <property type="protein sequence ID" value="KAG8045219.1"/>
    <property type="molecule type" value="Genomic_DNA"/>
</dbReference>
<feature type="compositionally biased region" description="Basic and acidic residues" evidence="1">
    <location>
        <begin position="64"/>
        <end position="74"/>
    </location>
</feature>
<evidence type="ECO:0000313" key="2">
    <source>
        <dbReference type="EMBL" id="KAG8045219.1"/>
    </source>
</evidence>
<evidence type="ECO:0000256" key="1">
    <source>
        <dbReference type="SAM" id="MobiDB-lite"/>
    </source>
</evidence>
<reference evidence="2" key="1">
    <citation type="journal article" date="2021" name="bioRxiv">
        <title>Whole Genome Assembly and Annotation of Northern Wild Rice, Zizania palustris L., Supports a Whole Genome Duplication in the Zizania Genus.</title>
        <authorList>
            <person name="Haas M."/>
            <person name="Kono T."/>
            <person name="Macchietto M."/>
            <person name="Millas R."/>
            <person name="McGilp L."/>
            <person name="Shao M."/>
            <person name="Duquette J."/>
            <person name="Hirsch C.N."/>
            <person name="Kimball J."/>
        </authorList>
    </citation>
    <scope>NUCLEOTIDE SEQUENCE</scope>
    <source>
        <tissue evidence="2">Fresh leaf tissue</tissue>
    </source>
</reference>
<keyword evidence="3" id="KW-1185">Reference proteome</keyword>
<organism evidence="2 3">
    <name type="scientific">Zizania palustris</name>
    <name type="common">Northern wild rice</name>
    <dbReference type="NCBI Taxonomy" id="103762"/>
    <lineage>
        <taxon>Eukaryota</taxon>
        <taxon>Viridiplantae</taxon>
        <taxon>Streptophyta</taxon>
        <taxon>Embryophyta</taxon>
        <taxon>Tracheophyta</taxon>
        <taxon>Spermatophyta</taxon>
        <taxon>Magnoliopsida</taxon>
        <taxon>Liliopsida</taxon>
        <taxon>Poales</taxon>
        <taxon>Poaceae</taxon>
        <taxon>BOP clade</taxon>
        <taxon>Oryzoideae</taxon>
        <taxon>Oryzeae</taxon>
        <taxon>Zizaniinae</taxon>
        <taxon>Zizania</taxon>
    </lineage>
</organism>
<dbReference type="Proteomes" id="UP000729402">
    <property type="component" value="Unassembled WGS sequence"/>
</dbReference>
<sequence length="157" mass="17633">MKIAGCRENDKIIRGIERKWGINCRSKEIGSQGDIHVLLWPSQRASSRAGSTRLDCQASQNGRLEFDSKSRRAEPAALSGKHAARPTASNYLASPVSVSHTPPPPHKNARLRSPLGDASLRPIRRLRRRRRRRLTGNPRNPPRFWWGGVGRDQDNST</sequence>
<feature type="region of interest" description="Disordered" evidence="1">
    <location>
        <begin position="49"/>
        <end position="157"/>
    </location>
</feature>
<proteinExistence type="predicted"/>
<gene>
    <name evidence="2" type="ORF">GUJ93_ZPchr0008g13137</name>
</gene>
<evidence type="ECO:0000313" key="3">
    <source>
        <dbReference type="Proteomes" id="UP000729402"/>
    </source>
</evidence>
<accession>A0A8J5RU60</accession>
<protein>
    <submittedName>
        <fullName evidence="2">Uncharacterized protein</fullName>
    </submittedName>
</protein>
<feature type="compositionally biased region" description="Basic residues" evidence="1">
    <location>
        <begin position="122"/>
        <end position="134"/>
    </location>
</feature>